<feature type="compositionally biased region" description="Low complexity" evidence="1">
    <location>
        <begin position="60"/>
        <end position="73"/>
    </location>
</feature>
<dbReference type="Proteomes" id="UP000479710">
    <property type="component" value="Unassembled WGS sequence"/>
</dbReference>
<keyword evidence="4" id="KW-1185">Reference proteome</keyword>
<feature type="compositionally biased region" description="Pro residues" evidence="1">
    <location>
        <begin position="74"/>
        <end position="96"/>
    </location>
</feature>
<evidence type="ECO:0000313" key="3">
    <source>
        <dbReference type="EMBL" id="KAF0897316.1"/>
    </source>
</evidence>
<accession>A0A6G1CB34</accession>
<feature type="signal peptide" evidence="2">
    <location>
        <begin position="1"/>
        <end position="29"/>
    </location>
</feature>
<gene>
    <name evidence="3" type="ORF">E2562_035624</name>
</gene>
<evidence type="ECO:0000256" key="2">
    <source>
        <dbReference type="SAM" id="SignalP"/>
    </source>
</evidence>
<name>A0A6G1CB34_9ORYZ</name>
<proteinExistence type="predicted"/>
<feature type="compositionally biased region" description="Pro residues" evidence="1">
    <location>
        <begin position="44"/>
        <end position="59"/>
    </location>
</feature>
<organism evidence="3 4">
    <name type="scientific">Oryza meyeriana var. granulata</name>
    <dbReference type="NCBI Taxonomy" id="110450"/>
    <lineage>
        <taxon>Eukaryota</taxon>
        <taxon>Viridiplantae</taxon>
        <taxon>Streptophyta</taxon>
        <taxon>Embryophyta</taxon>
        <taxon>Tracheophyta</taxon>
        <taxon>Spermatophyta</taxon>
        <taxon>Magnoliopsida</taxon>
        <taxon>Liliopsida</taxon>
        <taxon>Poales</taxon>
        <taxon>Poaceae</taxon>
        <taxon>BOP clade</taxon>
        <taxon>Oryzoideae</taxon>
        <taxon>Oryzeae</taxon>
        <taxon>Oryzinae</taxon>
        <taxon>Oryza</taxon>
        <taxon>Oryza meyeriana</taxon>
    </lineage>
</organism>
<feature type="chain" id="PRO_5026262543" evidence="2">
    <location>
        <begin position="30"/>
        <end position="112"/>
    </location>
</feature>
<evidence type="ECO:0000313" key="4">
    <source>
        <dbReference type="Proteomes" id="UP000479710"/>
    </source>
</evidence>
<reference evidence="3 4" key="1">
    <citation type="submission" date="2019-11" db="EMBL/GenBank/DDBJ databases">
        <title>Whole genome sequence of Oryza granulata.</title>
        <authorList>
            <person name="Li W."/>
        </authorList>
    </citation>
    <scope>NUCLEOTIDE SEQUENCE [LARGE SCALE GENOMIC DNA]</scope>
    <source>
        <strain evidence="4">cv. Menghai</strain>
        <tissue evidence="3">Leaf</tissue>
    </source>
</reference>
<keyword evidence="2" id="KW-0732">Signal</keyword>
<protein>
    <submittedName>
        <fullName evidence="3">Uncharacterized protein</fullName>
    </submittedName>
</protein>
<feature type="compositionally biased region" description="Polar residues" evidence="1">
    <location>
        <begin position="99"/>
        <end position="112"/>
    </location>
</feature>
<dbReference type="AlphaFoldDB" id="A0A6G1CB34"/>
<feature type="region of interest" description="Disordered" evidence="1">
    <location>
        <begin position="38"/>
        <end position="112"/>
    </location>
</feature>
<evidence type="ECO:0000256" key="1">
    <source>
        <dbReference type="SAM" id="MobiDB-lite"/>
    </source>
</evidence>
<sequence>MARSYRFDVAATAMAAVMVMLLLPVPGHAARLTIGIKRKGTNPVPFPQVPTEPFPPPPVSHSLLEELSSLPLPCRHPIPTEPFPPPPCRQQPPTGPPEQKTNTSPSPASIVV</sequence>
<dbReference type="EMBL" id="SPHZ02000010">
    <property type="protein sequence ID" value="KAF0897316.1"/>
    <property type="molecule type" value="Genomic_DNA"/>
</dbReference>
<comment type="caution">
    <text evidence="3">The sequence shown here is derived from an EMBL/GenBank/DDBJ whole genome shotgun (WGS) entry which is preliminary data.</text>
</comment>